<sequence length="136" mass="16108">MLGEDRNFSKTEYRLVIKYLSLKGLSEKEIYDDMSITLEDQCPSYSTIKNWVTDFERSRKDVTDEKRPGRLISASTQENIDAVHDMILKNRRIGLKRISETLNISYRRGFHIADNEFKMRKLFANEYQNVSMRESE</sequence>
<accession>A0A8K0CHV5</accession>
<dbReference type="EMBL" id="VTPC01082345">
    <property type="protein sequence ID" value="KAF2887663.1"/>
    <property type="molecule type" value="Genomic_DNA"/>
</dbReference>
<dbReference type="PANTHER" id="PTHR46060">
    <property type="entry name" value="MARINER MOS1 TRANSPOSASE-LIKE PROTEIN"/>
    <property type="match status" value="1"/>
</dbReference>
<evidence type="ECO:0000313" key="2">
    <source>
        <dbReference type="Proteomes" id="UP000801492"/>
    </source>
</evidence>
<dbReference type="AlphaFoldDB" id="A0A8K0CHV5"/>
<dbReference type="PANTHER" id="PTHR46060:SF1">
    <property type="entry name" value="MARINER MOS1 TRANSPOSASE-LIKE PROTEIN"/>
    <property type="match status" value="1"/>
</dbReference>
<gene>
    <name evidence="1" type="ORF">ILUMI_18510</name>
</gene>
<dbReference type="InterPro" id="IPR052709">
    <property type="entry name" value="Transposase-MT_Hybrid"/>
</dbReference>
<dbReference type="Proteomes" id="UP000801492">
    <property type="component" value="Unassembled WGS sequence"/>
</dbReference>
<evidence type="ECO:0000313" key="1">
    <source>
        <dbReference type="EMBL" id="KAF2887663.1"/>
    </source>
</evidence>
<name>A0A8K0CHV5_IGNLU</name>
<comment type="caution">
    <text evidence="1">The sequence shown here is derived from an EMBL/GenBank/DDBJ whole genome shotgun (WGS) entry which is preliminary data.</text>
</comment>
<organism evidence="1 2">
    <name type="scientific">Ignelater luminosus</name>
    <name type="common">Cucubano</name>
    <name type="synonym">Pyrophorus luminosus</name>
    <dbReference type="NCBI Taxonomy" id="2038154"/>
    <lineage>
        <taxon>Eukaryota</taxon>
        <taxon>Metazoa</taxon>
        <taxon>Ecdysozoa</taxon>
        <taxon>Arthropoda</taxon>
        <taxon>Hexapoda</taxon>
        <taxon>Insecta</taxon>
        <taxon>Pterygota</taxon>
        <taxon>Neoptera</taxon>
        <taxon>Endopterygota</taxon>
        <taxon>Coleoptera</taxon>
        <taxon>Polyphaga</taxon>
        <taxon>Elateriformia</taxon>
        <taxon>Elateroidea</taxon>
        <taxon>Elateridae</taxon>
        <taxon>Agrypninae</taxon>
        <taxon>Pyrophorini</taxon>
        <taxon>Ignelater</taxon>
    </lineage>
</organism>
<protein>
    <recommendedName>
        <fullName evidence="3">Transposase</fullName>
    </recommendedName>
</protein>
<proteinExistence type="predicted"/>
<evidence type="ECO:0008006" key="3">
    <source>
        <dbReference type="Google" id="ProtNLM"/>
    </source>
</evidence>
<keyword evidence="2" id="KW-1185">Reference proteome</keyword>
<reference evidence="1" key="1">
    <citation type="submission" date="2019-08" db="EMBL/GenBank/DDBJ databases">
        <title>The genome of the North American firefly Photinus pyralis.</title>
        <authorList>
            <consortium name="Photinus pyralis genome working group"/>
            <person name="Fallon T.R."/>
            <person name="Sander Lower S.E."/>
            <person name="Weng J.-K."/>
        </authorList>
    </citation>
    <scope>NUCLEOTIDE SEQUENCE</scope>
    <source>
        <strain evidence="1">TRF0915ILg1</strain>
        <tissue evidence="1">Whole body</tissue>
    </source>
</reference>
<dbReference type="OrthoDB" id="8189655at2759"/>